<dbReference type="InterPro" id="IPR023404">
    <property type="entry name" value="rSAM_horseshoe"/>
</dbReference>
<sequence>MRKLALSDEILLKVEKPARYIGNEINMVKKNPENVEVRFAMCFPDVYEIGMSHLGIQILYEMFNRRDDVYCERVYSPWPDLDKIMREEDIPLFALESQDPVKDFDFLGITIQYEMCYTNILQVLDLSKIALLAKDREEDDPIVIGGGPCTYNGEPIAPFFDLFYIGEGEVSHYALLDLYKECKAKGLSRKEFLVKASSIPGIYAPALYNISYNEDGTVRSINNINKYMIYHNDANAGTTSDDVNSLKENKNEVSSNLKLSAEEFDGFSLDIKDYPNLTKEDFDKIPDKVRKVIETNMDDTFYPTKPLVPYIKVTQDRVVLEIMRGCIRGCRFCQAGMVYRPVRERSLEHLKKTAYEMLKSTGHEEISLSSLSSSDYRDLEGLVTFLVDEFKGKGVNVSLPSLRIDAFSLDVMSKVQDVKKSSLTFAPEGGSQRIRDVINKGLTEEVILKGAGMAFESGWNKVKLYFMLGLPTETVDDMKGIAHLSEKIAERYYEIPKDQRIGKVQVTASTSFFVPKPFTPFQWASMNRKEEFLGKAKIVNDEMKAMLNKKSLRYNWHEADVSVLEGLLARGDRKVAKCILKAYEKGCIFDAWSDFYDNTRWDEAIEEAGIDMDFYISRERDVEEVLPWDMLDVGVSKEFYKREWLKAKSEEITNNCRDKCQGCGITVFKSGVYCPGSLDK</sequence>
<dbReference type="PANTHER" id="PTHR42731">
    <property type="entry name" value="SLL1084 PROTEIN"/>
    <property type="match status" value="1"/>
</dbReference>
<dbReference type="GO" id="GO:0003824">
    <property type="term" value="F:catalytic activity"/>
    <property type="evidence" value="ECO:0007669"/>
    <property type="project" value="InterPro"/>
</dbReference>
<proteinExistence type="predicted"/>
<dbReference type="Proteomes" id="UP000190814">
    <property type="component" value="Unassembled WGS sequence"/>
</dbReference>
<feature type="domain" description="Radical SAM core" evidence="1">
    <location>
        <begin position="312"/>
        <end position="553"/>
    </location>
</feature>
<accession>A0A1T4V3I3</accession>
<dbReference type="SFLD" id="SFLDS00029">
    <property type="entry name" value="Radical_SAM"/>
    <property type="match status" value="1"/>
</dbReference>
<dbReference type="CDD" id="cd01335">
    <property type="entry name" value="Radical_SAM"/>
    <property type="match status" value="1"/>
</dbReference>
<dbReference type="Pfam" id="PF19864">
    <property type="entry name" value="Radical_SAM_N2"/>
    <property type="match status" value="1"/>
</dbReference>
<dbReference type="CDD" id="cd02065">
    <property type="entry name" value="B12-binding_like"/>
    <property type="match status" value="1"/>
</dbReference>
<dbReference type="AlphaFoldDB" id="A0A1T4V3I3"/>
<dbReference type="PANTHER" id="PTHR42731:SF1">
    <property type="entry name" value="RADICAL SAM DOMAIN PROTEIN"/>
    <property type="match status" value="1"/>
</dbReference>
<dbReference type="STRING" id="39495.SAMN02745111_00011"/>
<dbReference type="SMART" id="SM00729">
    <property type="entry name" value="Elp3"/>
    <property type="match status" value="1"/>
</dbReference>
<dbReference type="InterPro" id="IPR007197">
    <property type="entry name" value="rSAM"/>
</dbReference>
<dbReference type="Gene3D" id="3.80.30.20">
    <property type="entry name" value="tm_1862 like domain"/>
    <property type="match status" value="1"/>
</dbReference>
<dbReference type="PROSITE" id="PS51918">
    <property type="entry name" value="RADICAL_SAM"/>
    <property type="match status" value="1"/>
</dbReference>
<dbReference type="InterPro" id="IPR006638">
    <property type="entry name" value="Elp3/MiaA/NifB-like_rSAM"/>
</dbReference>
<dbReference type="NCBIfam" id="TIGR03960">
    <property type="entry name" value="rSAM_fuse_unch"/>
    <property type="match status" value="1"/>
</dbReference>
<evidence type="ECO:0000313" key="2">
    <source>
        <dbReference type="EMBL" id="SKA59505.1"/>
    </source>
</evidence>
<gene>
    <name evidence="2" type="ORF">SAMN02745111_00011</name>
</gene>
<protein>
    <submittedName>
        <fullName evidence="2">Radical SAM family uncharacterized protein</fullName>
    </submittedName>
</protein>
<dbReference type="SUPFAM" id="SSF102114">
    <property type="entry name" value="Radical SAM enzymes"/>
    <property type="match status" value="1"/>
</dbReference>
<dbReference type="Pfam" id="PF04055">
    <property type="entry name" value="Radical_SAM"/>
    <property type="match status" value="1"/>
</dbReference>
<dbReference type="InterPro" id="IPR058240">
    <property type="entry name" value="rSAM_sf"/>
</dbReference>
<organism evidence="2 3">
    <name type="scientific">Eubacterium uniforme</name>
    <dbReference type="NCBI Taxonomy" id="39495"/>
    <lineage>
        <taxon>Bacteria</taxon>
        <taxon>Bacillati</taxon>
        <taxon>Bacillota</taxon>
        <taxon>Clostridia</taxon>
        <taxon>Eubacteriales</taxon>
        <taxon>Eubacteriaceae</taxon>
        <taxon>Eubacterium</taxon>
    </lineage>
</organism>
<dbReference type="InterPro" id="IPR045784">
    <property type="entry name" value="Radical_SAM_N2"/>
</dbReference>
<name>A0A1T4V3I3_9FIRM</name>
<dbReference type="RefSeq" id="WP_242942952.1">
    <property type="nucleotide sequence ID" value="NZ_FUXZ01000002.1"/>
</dbReference>
<dbReference type="EMBL" id="FUXZ01000002">
    <property type="protein sequence ID" value="SKA59505.1"/>
    <property type="molecule type" value="Genomic_DNA"/>
</dbReference>
<dbReference type="InterPro" id="IPR023862">
    <property type="entry name" value="CHP03960_rSAM"/>
</dbReference>
<evidence type="ECO:0000313" key="3">
    <source>
        <dbReference type="Proteomes" id="UP000190814"/>
    </source>
</evidence>
<dbReference type="SFLD" id="SFLDG01082">
    <property type="entry name" value="B12-binding_domain_containing"/>
    <property type="match status" value="1"/>
</dbReference>
<dbReference type="GO" id="GO:0051536">
    <property type="term" value="F:iron-sulfur cluster binding"/>
    <property type="evidence" value="ECO:0007669"/>
    <property type="project" value="InterPro"/>
</dbReference>
<reference evidence="2 3" key="1">
    <citation type="submission" date="2017-02" db="EMBL/GenBank/DDBJ databases">
        <authorList>
            <person name="Peterson S.W."/>
        </authorList>
    </citation>
    <scope>NUCLEOTIDE SEQUENCE [LARGE SCALE GENOMIC DNA]</scope>
    <source>
        <strain evidence="2 3">ATCC 35992</strain>
    </source>
</reference>
<keyword evidence="3" id="KW-1185">Reference proteome</keyword>
<evidence type="ECO:0000259" key="1">
    <source>
        <dbReference type="PROSITE" id="PS51918"/>
    </source>
</evidence>